<accession>A0A173TI19</accession>
<dbReference type="EMBL" id="CYXY01000011">
    <property type="protein sequence ID" value="CUN02080.1"/>
    <property type="molecule type" value="Genomic_DNA"/>
</dbReference>
<reference evidence="1 2" key="1">
    <citation type="submission" date="2015-09" db="EMBL/GenBank/DDBJ databases">
        <authorList>
            <consortium name="Pathogen Informatics"/>
        </authorList>
    </citation>
    <scope>NUCLEOTIDE SEQUENCE [LARGE SCALE GENOMIC DNA]</scope>
    <source>
        <strain evidence="1 2">2789STDY5834959</strain>
    </source>
</reference>
<evidence type="ECO:0000313" key="2">
    <source>
        <dbReference type="Proteomes" id="UP000095553"/>
    </source>
</evidence>
<protein>
    <submittedName>
        <fullName evidence="1">Uncharacterized protein</fullName>
    </submittedName>
</protein>
<dbReference type="AlphaFoldDB" id="A0A173TI19"/>
<organism evidence="1 2">
    <name type="scientific">Anaerostipes hadrus</name>
    <dbReference type="NCBI Taxonomy" id="649756"/>
    <lineage>
        <taxon>Bacteria</taxon>
        <taxon>Bacillati</taxon>
        <taxon>Bacillota</taxon>
        <taxon>Clostridia</taxon>
        <taxon>Lachnospirales</taxon>
        <taxon>Lachnospiraceae</taxon>
        <taxon>Anaerostipes</taxon>
    </lineage>
</organism>
<name>A0A173TI19_ANAHA</name>
<gene>
    <name evidence="1" type="ORF">ERS852571_02035</name>
</gene>
<proteinExistence type="predicted"/>
<dbReference type="Proteomes" id="UP000095553">
    <property type="component" value="Unassembled WGS sequence"/>
</dbReference>
<evidence type="ECO:0000313" key="1">
    <source>
        <dbReference type="EMBL" id="CUN02080.1"/>
    </source>
</evidence>
<sequence>MSQTLNVLSIDFDYFQKVSKDVLMNCYPDGLDLSTELSIFTWSGYYNNPNSAKELQTVGILEDELNHLKKLLLSDRISDDAEVMVTNSHVFIYELIHNCMEKNDHYKDIRCINIDLHHDFVNGLEDVDCGNWISHLCMDYGKHFKFNWVVNPISREMFNLKEEIFDKKLLKSLTDIKIKDFDVIFLCRSDNFFAPHLDPYFDEIVRLIESRFHDIRIEKSVNKVRDYRKYDSIYEKLKRKEAVSI</sequence>
<dbReference type="RefSeq" id="WP_055073028.1">
    <property type="nucleotide sequence ID" value="NZ_BAABYN010000001.1"/>
</dbReference>